<dbReference type="EMBL" id="VFMN01000001">
    <property type="protein sequence ID" value="TQJ08460.1"/>
    <property type="molecule type" value="Genomic_DNA"/>
</dbReference>
<comment type="caution">
    <text evidence="2">The sequence shown here is derived from an EMBL/GenBank/DDBJ whole genome shotgun (WGS) entry which is preliminary data.</text>
</comment>
<evidence type="ECO:0000313" key="3">
    <source>
        <dbReference type="Proteomes" id="UP000317893"/>
    </source>
</evidence>
<protein>
    <submittedName>
        <fullName evidence="2">Pimeloyl-ACP methyl ester carboxylesterase</fullName>
    </submittedName>
</protein>
<dbReference type="Pfam" id="PF12697">
    <property type="entry name" value="Abhydrolase_6"/>
    <property type="match status" value="1"/>
</dbReference>
<dbReference type="PANTHER" id="PTHR37017:SF11">
    <property type="entry name" value="ESTERASE_LIPASE_THIOESTERASE DOMAIN-CONTAINING PROTEIN"/>
    <property type="match status" value="1"/>
</dbReference>
<organism evidence="2 3">
    <name type="scientific">Lapillicoccus jejuensis</name>
    <dbReference type="NCBI Taxonomy" id="402171"/>
    <lineage>
        <taxon>Bacteria</taxon>
        <taxon>Bacillati</taxon>
        <taxon>Actinomycetota</taxon>
        <taxon>Actinomycetes</taxon>
        <taxon>Micrococcales</taxon>
        <taxon>Intrasporangiaceae</taxon>
        <taxon>Lapillicoccus</taxon>
    </lineage>
</organism>
<dbReference type="Gene3D" id="3.40.50.1820">
    <property type="entry name" value="alpha/beta hydrolase"/>
    <property type="match status" value="1"/>
</dbReference>
<dbReference type="Proteomes" id="UP000317893">
    <property type="component" value="Unassembled WGS sequence"/>
</dbReference>
<accession>A0A542DZD8</accession>
<keyword evidence="3" id="KW-1185">Reference proteome</keyword>
<proteinExistence type="predicted"/>
<evidence type="ECO:0000259" key="1">
    <source>
        <dbReference type="Pfam" id="PF12697"/>
    </source>
</evidence>
<dbReference type="InterPro" id="IPR052897">
    <property type="entry name" value="Sec-Metab_Biosynth_Hydrolase"/>
</dbReference>
<dbReference type="PANTHER" id="PTHR37017">
    <property type="entry name" value="AB HYDROLASE-1 DOMAIN-CONTAINING PROTEIN-RELATED"/>
    <property type="match status" value="1"/>
</dbReference>
<name>A0A542DZD8_9MICO</name>
<gene>
    <name evidence="2" type="ORF">FB458_1550</name>
</gene>
<feature type="domain" description="AB hydrolase-1" evidence="1">
    <location>
        <begin position="3"/>
        <end position="216"/>
    </location>
</feature>
<evidence type="ECO:0000313" key="2">
    <source>
        <dbReference type="EMBL" id="TQJ08460.1"/>
    </source>
</evidence>
<dbReference type="GO" id="GO:0003824">
    <property type="term" value="F:catalytic activity"/>
    <property type="evidence" value="ECO:0007669"/>
    <property type="project" value="UniProtKB-ARBA"/>
</dbReference>
<dbReference type="InterPro" id="IPR000073">
    <property type="entry name" value="AB_hydrolase_1"/>
</dbReference>
<sequence length="230" mass="23696">MDVVLVPGLWLTGDCWSEVVPVLEAAGHRAHPVTLPGTGSADPGSVTLQDCVDTVLGAAPGDGPLVLVGHSAAGGVVWAAADQAVDRAHAVVLVAAFPAPDGEPIMGMAVTDGALPPPDLASSFDEAELRDTDVPALQARLVASPGCFSTDPVHLTDDRRNDLPVTVVSTEYDTAQLQAWVAAGEQPVAEFPRLHNATYVDLPTGHWPQLTRPAELGELLVAAADGSATQ</sequence>
<reference evidence="2 3" key="1">
    <citation type="submission" date="2019-06" db="EMBL/GenBank/DDBJ databases">
        <title>Sequencing the genomes of 1000 actinobacteria strains.</title>
        <authorList>
            <person name="Klenk H.-P."/>
        </authorList>
    </citation>
    <scope>NUCLEOTIDE SEQUENCE [LARGE SCALE GENOMIC DNA]</scope>
    <source>
        <strain evidence="2 3">DSM 18607</strain>
    </source>
</reference>
<dbReference type="InterPro" id="IPR029058">
    <property type="entry name" value="AB_hydrolase_fold"/>
</dbReference>
<dbReference type="AlphaFoldDB" id="A0A542DZD8"/>
<dbReference type="SUPFAM" id="SSF53474">
    <property type="entry name" value="alpha/beta-Hydrolases"/>
    <property type="match status" value="1"/>
</dbReference>
<dbReference type="RefSeq" id="WP_170185595.1">
    <property type="nucleotide sequence ID" value="NZ_BAAAPR010000004.1"/>
</dbReference>